<gene>
    <name evidence="2" type="ORF">Tci_907622</name>
</gene>
<accession>A0A699VMT7</accession>
<feature type="compositionally biased region" description="Basic and acidic residues" evidence="1">
    <location>
        <begin position="31"/>
        <end position="65"/>
    </location>
</feature>
<comment type="caution">
    <text evidence="2">The sequence shown here is derived from an EMBL/GenBank/DDBJ whole genome shotgun (WGS) entry which is preliminary data.</text>
</comment>
<feature type="compositionally biased region" description="Acidic residues" evidence="1">
    <location>
        <begin position="1"/>
        <end position="13"/>
    </location>
</feature>
<dbReference type="AlphaFoldDB" id="A0A699VMT7"/>
<protein>
    <submittedName>
        <fullName evidence="2">Uncharacterized protein</fullName>
    </submittedName>
</protein>
<feature type="region of interest" description="Disordered" evidence="1">
    <location>
        <begin position="1"/>
        <end position="77"/>
    </location>
</feature>
<dbReference type="EMBL" id="BKCJ011461462">
    <property type="protein sequence ID" value="GFD35653.1"/>
    <property type="molecule type" value="Genomic_DNA"/>
</dbReference>
<name>A0A699VMT7_TANCI</name>
<organism evidence="2">
    <name type="scientific">Tanacetum cinerariifolium</name>
    <name type="common">Dalmatian daisy</name>
    <name type="synonym">Chrysanthemum cinerariifolium</name>
    <dbReference type="NCBI Taxonomy" id="118510"/>
    <lineage>
        <taxon>Eukaryota</taxon>
        <taxon>Viridiplantae</taxon>
        <taxon>Streptophyta</taxon>
        <taxon>Embryophyta</taxon>
        <taxon>Tracheophyta</taxon>
        <taxon>Spermatophyta</taxon>
        <taxon>Magnoliopsida</taxon>
        <taxon>eudicotyledons</taxon>
        <taxon>Gunneridae</taxon>
        <taxon>Pentapetalae</taxon>
        <taxon>asterids</taxon>
        <taxon>campanulids</taxon>
        <taxon>Asterales</taxon>
        <taxon>Asteraceae</taxon>
        <taxon>Asteroideae</taxon>
        <taxon>Anthemideae</taxon>
        <taxon>Anthemidinae</taxon>
        <taxon>Tanacetum</taxon>
    </lineage>
</organism>
<sequence length="89" mass="9921">KENIQDDDEETDDELVHADEKVNDDEGEEMTNAKDADMGTDDKEITNTAKVEAEKTEAEKDDIKKAKLPPTSSSLSISLGFNNQFLNLF</sequence>
<proteinExistence type="predicted"/>
<evidence type="ECO:0000256" key="1">
    <source>
        <dbReference type="SAM" id="MobiDB-lite"/>
    </source>
</evidence>
<reference evidence="2" key="1">
    <citation type="journal article" date="2019" name="Sci. Rep.">
        <title>Draft genome of Tanacetum cinerariifolium, the natural source of mosquito coil.</title>
        <authorList>
            <person name="Yamashiro T."/>
            <person name="Shiraishi A."/>
            <person name="Satake H."/>
            <person name="Nakayama K."/>
        </authorList>
    </citation>
    <scope>NUCLEOTIDE SEQUENCE</scope>
</reference>
<evidence type="ECO:0000313" key="2">
    <source>
        <dbReference type="EMBL" id="GFD35653.1"/>
    </source>
</evidence>
<feature type="non-terminal residue" evidence="2">
    <location>
        <position position="1"/>
    </location>
</feature>